<dbReference type="Gene3D" id="3.90.25.10">
    <property type="entry name" value="UDP-galactose 4-epimerase, domain 1"/>
    <property type="match status" value="1"/>
</dbReference>
<gene>
    <name evidence="13" type="ORF">M427DRAFT_492538</name>
</gene>
<dbReference type="AlphaFoldDB" id="A0A138ZX53"/>
<dbReference type="EC" id="5.1.3.2" evidence="11"/>
<protein>
    <recommendedName>
        <fullName evidence="11">UDP-glucose 4-epimerase</fullName>
        <ecNumber evidence="11">5.1.3.2</ecNumber>
    </recommendedName>
</protein>
<comment type="cofactor">
    <cofactor evidence="2 11">
        <name>NAD(+)</name>
        <dbReference type="ChEBI" id="CHEBI:57540"/>
    </cofactor>
</comment>
<dbReference type="OrthoDB" id="9402762at2759"/>
<keyword evidence="11" id="KW-0119">Carbohydrate metabolism</keyword>
<name>A0A138ZX53_GONPJ</name>
<dbReference type="GO" id="GO:0005829">
    <property type="term" value="C:cytosol"/>
    <property type="evidence" value="ECO:0007669"/>
    <property type="project" value="TreeGrafter"/>
</dbReference>
<dbReference type="InterPro" id="IPR036291">
    <property type="entry name" value="NAD(P)-bd_dom_sf"/>
</dbReference>
<evidence type="ECO:0000256" key="11">
    <source>
        <dbReference type="RuleBase" id="RU366046"/>
    </source>
</evidence>
<dbReference type="CDD" id="cd05247">
    <property type="entry name" value="UDP_G4E_1_SDR_e"/>
    <property type="match status" value="1"/>
</dbReference>
<comment type="pathway">
    <text evidence="3 11">Carbohydrate metabolism; galactose metabolism.</text>
</comment>
<evidence type="ECO:0000256" key="7">
    <source>
        <dbReference type="ARBA" id="ARBA00023235"/>
    </source>
</evidence>
<dbReference type="InterPro" id="IPR005886">
    <property type="entry name" value="UDP_G4E"/>
</dbReference>
<organism evidence="13 14">
    <name type="scientific">Gonapodya prolifera (strain JEL478)</name>
    <name type="common">Monoblepharis prolifera</name>
    <dbReference type="NCBI Taxonomy" id="1344416"/>
    <lineage>
        <taxon>Eukaryota</taxon>
        <taxon>Fungi</taxon>
        <taxon>Fungi incertae sedis</taxon>
        <taxon>Chytridiomycota</taxon>
        <taxon>Chytridiomycota incertae sedis</taxon>
        <taxon>Monoblepharidomycetes</taxon>
        <taxon>Monoblepharidales</taxon>
        <taxon>Gonapodyaceae</taxon>
        <taxon>Gonapodya</taxon>
    </lineage>
</organism>
<dbReference type="PANTHER" id="PTHR43725">
    <property type="entry name" value="UDP-GLUCOSE 4-EPIMERASE"/>
    <property type="match status" value="1"/>
</dbReference>
<evidence type="ECO:0000256" key="4">
    <source>
        <dbReference type="ARBA" id="ARBA00005028"/>
    </source>
</evidence>
<evidence type="ECO:0000256" key="9">
    <source>
        <dbReference type="ARBA" id="ARBA00037955"/>
    </source>
</evidence>
<comment type="function">
    <text evidence="8">Mutarotase converts alpha-aldose to the beta-anomer. It is active on D-glucose, L-arabinose, D-xylose, D-galactose, maltose and lactose.</text>
</comment>
<evidence type="ECO:0000256" key="6">
    <source>
        <dbReference type="ARBA" id="ARBA00023144"/>
    </source>
</evidence>
<keyword evidence="6" id="KW-0299">Galactose metabolism</keyword>
<comment type="similarity">
    <text evidence="10">In the C-terminal section; belongs to the aldose epimerase family.</text>
</comment>
<comment type="subunit">
    <text evidence="11">Homodimer.</text>
</comment>
<evidence type="ECO:0000256" key="3">
    <source>
        <dbReference type="ARBA" id="ARBA00004947"/>
    </source>
</evidence>
<evidence type="ECO:0000256" key="10">
    <source>
        <dbReference type="ARBA" id="ARBA00038238"/>
    </source>
</evidence>
<evidence type="ECO:0000313" key="14">
    <source>
        <dbReference type="Proteomes" id="UP000070544"/>
    </source>
</evidence>
<dbReference type="Pfam" id="PF01370">
    <property type="entry name" value="Epimerase"/>
    <property type="match status" value="1"/>
</dbReference>
<accession>A0A138ZX53</accession>
<dbReference type="EMBL" id="KQ965893">
    <property type="protein sequence ID" value="KXS09077.1"/>
    <property type="molecule type" value="Genomic_DNA"/>
</dbReference>
<evidence type="ECO:0000256" key="1">
    <source>
        <dbReference type="ARBA" id="ARBA00000083"/>
    </source>
</evidence>
<dbReference type="Gene3D" id="3.40.50.720">
    <property type="entry name" value="NAD(P)-binding Rossmann-like Domain"/>
    <property type="match status" value="1"/>
</dbReference>
<reference evidence="13 14" key="1">
    <citation type="journal article" date="2015" name="Genome Biol. Evol.">
        <title>Phylogenomic analyses indicate that early fungi evolved digesting cell walls of algal ancestors of land plants.</title>
        <authorList>
            <person name="Chang Y."/>
            <person name="Wang S."/>
            <person name="Sekimoto S."/>
            <person name="Aerts A.L."/>
            <person name="Choi C."/>
            <person name="Clum A."/>
            <person name="LaButti K.M."/>
            <person name="Lindquist E.A."/>
            <person name="Yee Ngan C."/>
            <person name="Ohm R.A."/>
            <person name="Salamov A.A."/>
            <person name="Grigoriev I.V."/>
            <person name="Spatafora J.W."/>
            <person name="Berbee M.L."/>
        </authorList>
    </citation>
    <scope>NUCLEOTIDE SEQUENCE [LARGE SCALE GENOMIC DNA]</scope>
    <source>
        <strain evidence="13 14">JEL478</strain>
    </source>
</reference>
<dbReference type="SUPFAM" id="SSF51735">
    <property type="entry name" value="NAD(P)-binding Rossmann-fold domains"/>
    <property type="match status" value="1"/>
</dbReference>
<evidence type="ECO:0000256" key="2">
    <source>
        <dbReference type="ARBA" id="ARBA00001911"/>
    </source>
</evidence>
<keyword evidence="5 11" id="KW-0520">NAD</keyword>
<dbReference type="NCBIfam" id="TIGR01179">
    <property type="entry name" value="galE"/>
    <property type="match status" value="1"/>
</dbReference>
<evidence type="ECO:0000256" key="5">
    <source>
        <dbReference type="ARBA" id="ARBA00023027"/>
    </source>
</evidence>
<proteinExistence type="inferred from homology"/>
<dbReference type="GO" id="GO:0006012">
    <property type="term" value="P:galactose metabolic process"/>
    <property type="evidence" value="ECO:0007669"/>
    <property type="project" value="UniProtKB-UniPathway"/>
</dbReference>
<dbReference type="Proteomes" id="UP000070544">
    <property type="component" value="Unassembled WGS sequence"/>
</dbReference>
<dbReference type="UniPathway" id="UPA00214"/>
<comment type="pathway">
    <text evidence="4">Carbohydrate metabolism; hexose metabolism.</text>
</comment>
<dbReference type="PANTHER" id="PTHR43725:SF47">
    <property type="entry name" value="UDP-GLUCOSE 4-EPIMERASE"/>
    <property type="match status" value="1"/>
</dbReference>
<dbReference type="STRING" id="1344416.A0A138ZX53"/>
<comment type="similarity">
    <text evidence="11">Belongs to the NAD(P)-dependent epimerase/dehydratase family.</text>
</comment>
<keyword evidence="7 11" id="KW-0413">Isomerase</keyword>
<evidence type="ECO:0000313" key="13">
    <source>
        <dbReference type="EMBL" id="KXS09077.1"/>
    </source>
</evidence>
<dbReference type="InterPro" id="IPR001509">
    <property type="entry name" value="Epimerase_deHydtase"/>
</dbReference>
<comment type="catalytic activity">
    <reaction evidence="1 11">
        <text>UDP-alpha-D-glucose = UDP-alpha-D-galactose</text>
        <dbReference type="Rhea" id="RHEA:22168"/>
        <dbReference type="ChEBI" id="CHEBI:58885"/>
        <dbReference type="ChEBI" id="CHEBI:66914"/>
        <dbReference type="EC" id="5.1.3.2"/>
    </reaction>
</comment>
<sequence length="365" mass="39945">MTATFPSVSPPASSVILVTGGCGYIGSHCVVQLLEAGHGVVVVDDLSNSTTESIRRAETIAQRAILSFHQVSVCDTNALRRVFELYEFDAIIHFAGLKSVTESVSDPLTYYSGNVGGMVSLMSVMKEFGVFKLVFSSSATVYGHPHYLPIDESHPLAPTNPYGHSKFMCEQVARDVCRSDSRFRVALLRYFNPIGAHSSALIGESPLSTPNNLLPYITQVLVSRLPALRVFGTDWPTHDGTGVRDFVHVVDLASAHLRAVEVLGEEKEENCFTWNIGTGQGYSVMEIVRAAESASRKIVPLVLSPPRPGDCAHVVANPSLANSQLGWFANFGVEEMVRSAWEFQRWNPEVCFERCWFGGSLCEVV</sequence>
<evidence type="ECO:0000259" key="12">
    <source>
        <dbReference type="Pfam" id="PF01370"/>
    </source>
</evidence>
<evidence type="ECO:0000256" key="8">
    <source>
        <dbReference type="ARBA" id="ARBA00037676"/>
    </source>
</evidence>
<dbReference type="GO" id="GO:0003978">
    <property type="term" value="F:UDP-glucose 4-epimerase activity"/>
    <property type="evidence" value="ECO:0007669"/>
    <property type="project" value="UniProtKB-UniRule"/>
</dbReference>
<feature type="domain" description="NAD-dependent epimerase/dehydratase" evidence="12">
    <location>
        <begin position="16"/>
        <end position="277"/>
    </location>
</feature>
<keyword evidence="14" id="KW-1185">Reference proteome</keyword>
<comment type="similarity">
    <text evidence="9">In the N-terminal section; belongs to the NAD(P)-dependent epimerase/dehydratase family.</text>
</comment>